<dbReference type="EMBL" id="FNBU01000003">
    <property type="protein sequence ID" value="SDF16961.1"/>
    <property type="molecule type" value="Genomic_DNA"/>
</dbReference>
<dbReference type="PANTHER" id="PTHR37423:SF2">
    <property type="entry name" value="MEMBRANE-BOUND LYTIC MUREIN TRANSGLYCOSYLASE C"/>
    <property type="match status" value="1"/>
</dbReference>
<dbReference type="Pfam" id="PF01464">
    <property type="entry name" value="SLT"/>
    <property type="match status" value="1"/>
</dbReference>
<accession>A0A1G7IWB0</accession>
<keyword evidence="1" id="KW-0472">Membrane</keyword>
<dbReference type="RefSeq" id="WP_093688129.1">
    <property type="nucleotide sequence ID" value="NZ_FNBU01000003.1"/>
</dbReference>
<evidence type="ECO:0000313" key="4">
    <source>
        <dbReference type="Proteomes" id="UP000243333"/>
    </source>
</evidence>
<dbReference type="PANTHER" id="PTHR37423">
    <property type="entry name" value="SOLUBLE LYTIC MUREIN TRANSGLYCOSYLASE-RELATED"/>
    <property type="match status" value="1"/>
</dbReference>
<evidence type="ECO:0000313" key="3">
    <source>
        <dbReference type="EMBL" id="SDF16961.1"/>
    </source>
</evidence>
<dbReference type="AlphaFoldDB" id="A0A1G7IWB0"/>
<dbReference type="InterPro" id="IPR023346">
    <property type="entry name" value="Lysozyme-like_dom_sf"/>
</dbReference>
<keyword evidence="4" id="KW-1185">Reference proteome</keyword>
<keyword evidence="1" id="KW-0812">Transmembrane</keyword>
<protein>
    <submittedName>
        <fullName evidence="3">Transglycosylase SLT domain-containing protein</fullName>
    </submittedName>
</protein>
<dbReference type="Proteomes" id="UP000243333">
    <property type="component" value="Unassembled WGS sequence"/>
</dbReference>
<dbReference type="Gene3D" id="1.10.530.10">
    <property type="match status" value="1"/>
</dbReference>
<sequence>MRRLLIKLWCLLLCLLALEAAAYGLAWWMADYSRRAAAIRFNTAAATWQPVKNVPYADLINRHSRAAGVSAQVVAAVIQAESSFQPQALSRAGAYGLMQIIPDTWRQVNARIKVCAGRHAGDCTRECFYDPELNIRVGTAYLAELAGRYPGRLDLALAAYNAGPGAVDYYGGIPPYAETQEYVARIINYWEQMHSPAMPVEAAGATWNRARRALGWLLALTLFMLTVLAQCLYKLHRSWRWG</sequence>
<proteinExistence type="predicted"/>
<dbReference type="CDD" id="cd16896">
    <property type="entry name" value="LT_Slt70-like"/>
    <property type="match status" value="1"/>
</dbReference>
<dbReference type="InterPro" id="IPR008258">
    <property type="entry name" value="Transglycosylase_SLT_dom_1"/>
</dbReference>
<evidence type="ECO:0000256" key="1">
    <source>
        <dbReference type="SAM" id="Phobius"/>
    </source>
</evidence>
<dbReference type="STRING" id="1123285.SAMN05660235_00685"/>
<evidence type="ECO:0000259" key="2">
    <source>
        <dbReference type="Pfam" id="PF01464"/>
    </source>
</evidence>
<dbReference type="OrthoDB" id="9815002at2"/>
<dbReference type="SUPFAM" id="SSF53955">
    <property type="entry name" value="Lysozyme-like"/>
    <property type="match status" value="1"/>
</dbReference>
<organism evidence="3 4">
    <name type="scientific">Sporolituus thermophilus DSM 23256</name>
    <dbReference type="NCBI Taxonomy" id="1123285"/>
    <lineage>
        <taxon>Bacteria</taxon>
        <taxon>Bacillati</taxon>
        <taxon>Bacillota</taxon>
        <taxon>Negativicutes</taxon>
        <taxon>Selenomonadales</taxon>
        <taxon>Sporomusaceae</taxon>
        <taxon>Sporolituus</taxon>
    </lineage>
</organism>
<feature type="transmembrane region" description="Helical" evidence="1">
    <location>
        <begin position="213"/>
        <end position="233"/>
    </location>
</feature>
<feature type="domain" description="Transglycosylase SLT" evidence="2">
    <location>
        <begin position="59"/>
        <end position="172"/>
    </location>
</feature>
<gene>
    <name evidence="3" type="ORF">SAMN05660235_00685</name>
</gene>
<reference evidence="4" key="1">
    <citation type="submission" date="2016-10" db="EMBL/GenBank/DDBJ databases">
        <authorList>
            <person name="Varghese N."/>
            <person name="Submissions S."/>
        </authorList>
    </citation>
    <scope>NUCLEOTIDE SEQUENCE [LARGE SCALE GENOMIC DNA]</scope>
    <source>
        <strain evidence="4">DSM 23256</strain>
    </source>
</reference>
<name>A0A1G7IWB0_9FIRM</name>
<keyword evidence="1" id="KW-1133">Transmembrane helix</keyword>